<evidence type="ECO:0000313" key="8">
    <source>
        <dbReference type="Proteomes" id="UP000002432"/>
    </source>
</evidence>
<keyword evidence="3 6" id="KW-0812">Transmembrane</keyword>
<dbReference type="KEGG" id="aba:Acid345_3798"/>
<evidence type="ECO:0000256" key="5">
    <source>
        <dbReference type="ARBA" id="ARBA00023136"/>
    </source>
</evidence>
<keyword evidence="4 6" id="KW-1133">Transmembrane helix</keyword>
<feature type="transmembrane region" description="Helical" evidence="6">
    <location>
        <begin position="92"/>
        <end position="114"/>
    </location>
</feature>
<dbReference type="InterPro" id="IPR050833">
    <property type="entry name" value="Poly_Biosynth_Transport"/>
</dbReference>
<evidence type="ECO:0000256" key="3">
    <source>
        <dbReference type="ARBA" id="ARBA00022692"/>
    </source>
</evidence>
<feature type="transmembrane region" description="Helical" evidence="6">
    <location>
        <begin position="180"/>
        <end position="201"/>
    </location>
</feature>
<feature type="transmembrane region" description="Helical" evidence="6">
    <location>
        <begin position="154"/>
        <end position="174"/>
    </location>
</feature>
<evidence type="ECO:0000256" key="2">
    <source>
        <dbReference type="ARBA" id="ARBA00022475"/>
    </source>
</evidence>
<feature type="transmembrane region" description="Helical" evidence="6">
    <location>
        <begin position="367"/>
        <end position="385"/>
    </location>
</feature>
<evidence type="ECO:0000256" key="6">
    <source>
        <dbReference type="SAM" id="Phobius"/>
    </source>
</evidence>
<dbReference type="EnsemblBacteria" id="ABF42798">
    <property type="protein sequence ID" value="ABF42798"/>
    <property type="gene ID" value="Acid345_3798"/>
</dbReference>
<dbReference type="OrthoDB" id="582032at2"/>
<feature type="transmembrane region" description="Helical" evidence="6">
    <location>
        <begin position="334"/>
        <end position="355"/>
    </location>
</feature>
<dbReference type="Proteomes" id="UP000002432">
    <property type="component" value="Chromosome"/>
</dbReference>
<protein>
    <recommendedName>
        <fullName evidence="9">Polysaccharide biosynthesis protein</fullName>
    </recommendedName>
</protein>
<name>Q1IK02_KORVE</name>
<dbReference type="RefSeq" id="WP_011524597.1">
    <property type="nucleotide sequence ID" value="NC_008009.1"/>
</dbReference>
<comment type="subcellular location">
    <subcellularLocation>
        <location evidence="1">Cell membrane</location>
        <topology evidence="1">Multi-pass membrane protein</topology>
    </subcellularLocation>
</comment>
<dbReference type="STRING" id="204669.Acid345_3798"/>
<keyword evidence="5 6" id="KW-0472">Membrane</keyword>
<dbReference type="EMBL" id="CP000360">
    <property type="protein sequence ID" value="ABF42798.1"/>
    <property type="molecule type" value="Genomic_DNA"/>
</dbReference>
<dbReference type="PANTHER" id="PTHR30250">
    <property type="entry name" value="PST FAMILY PREDICTED COLANIC ACID TRANSPORTER"/>
    <property type="match status" value="1"/>
</dbReference>
<feature type="transmembrane region" description="Helical" evidence="6">
    <location>
        <begin position="299"/>
        <end position="322"/>
    </location>
</feature>
<evidence type="ECO:0000256" key="4">
    <source>
        <dbReference type="ARBA" id="ARBA00022989"/>
    </source>
</evidence>
<organism evidence="7 8">
    <name type="scientific">Koribacter versatilis (strain Ellin345)</name>
    <dbReference type="NCBI Taxonomy" id="204669"/>
    <lineage>
        <taxon>Bacteria</taxon>
        <taxon>Pseudomonadati</taxon>
        <taxon>Acidobacteriota</taxon>
        <taxon>Terriglobia</taxon>
        <taxon>Terriglobales</taxon>
        <taxon>Candidatus Korobacteraceae</taxon>
        <taxon>Candidatus Korobacter</taxon>
    </lineage>
</organism>
<dbReference type="AlphaFoldDB" id="Q1IK02"/>
<keyword evidence="8" id="KW-1185">Reference proteome</keyword>
<dbReference type="GO" id="GO:0005886">
    <property type="term" value="C:plasma membrane"/>
    <property type="evidence" value="ECO:0007669"/>
    <property type="project" value="UniProtKB-SubCell"/>
</dbReference>
<proteinExistence type="predicted"/>
<dbReference type="eggNOG" id="COG2244">
    <property type="taxonomic scope" value="Bacteria"/>
</dbReference>
<accession>Q1IK02</accession>
<evidence type="ECO:0000313" key="7">
    <source>
        <dbReference type="EMBL" id="ABF42798.1"/>
    </source>
</evidence>
<evidence type="ECO:0008006" key="9">
    <source>
        <dbReference type="Google" id="ProtNLM"/>
    </source>
</evidence>
<evidence type="ECO:0000256" key="1">
    <source>
        <dbReference type="ARBA" id="ARBA00004651"/>
    </source>
</evidence>
<feature type="transmembrane region" description="Helical" evidence="6">
    <location>
        <begin position="391"/>
        <end position="411"/>
    </location>
</feature>
<dbReference type="HOGENOM" id="CLU_609403_0_0_0"/>
<gene>
    <name evidence="7" type="ordered locus">Acid345_3798</name>
</gene>
<keyword evidence="2" id="KW-1003">Cell membrane</keyword>
<reference evidence="7 8" key="1">
    <citation type="journal article" date="2009" name="Appl. Environ. Microbiol.">
        <title>Three genomes from the phylum Acidobacteria provide insight into the lifestyles of these microorganisms in soils.</title>
        <authorList>
            <person name="Ward N.L."/>
            <person name="Challacombe J.F."/>
            <person name="Janssen P.H."/>
            <person name="Henrissat B."/>
            <person name="Coutinho P.M."/>
            <person name="Wu M."/>
            <person name="Xie G."/>
            <person name="Haft D.H."/>
            <person name="Sait M."/>
            <person name="Badger J."/>
            <person name="Barabote R.D."/>
            <person name="Bradley B."/>
            <person name="Brettin T.S."/>
            <person name="Brinkac L.M."/>
            <person name="Bruce D."/>
            <person name="Creasy T."/>
            <person name="Daugherty S.C."/>
            <person name="Davidsen T.M."/>
            <person name="DeBoy R.T."/>
            <person name="Detter J.C."/>
            <person name="Dodson R.J."/>
            <person name="Durkin A.S."/>
            <person name="Ganapathy A."/>
            <person name="Gwinn-Giglio M."/>
            <person name="Han C.S."/>
            <person name="Khouri H."/>
            <person name="Kiss H."/>
            <person name="Kothari S.P."/>
            <person name="Madupu R."/>
            <person name="Nelson K.E."/>
            <person name="Nelson W.C."/>
            <person name="Paulsen I."/>
            <person name="Penn K."/>
            <person name="Ren Q."/>
            <person name="Rosovitz M.J."/>
            <person name="Selengut J.D."/>
            <person name="Shrivastava S."/>
            <person name="Sullivan S.A."/>
            <person name="Tapia R."/>
            <person name="Thompson L.S."/>
            <person name="Watkins K.L."/>
            <person name="Yang Q."/>
            <person name="Yu C."/>
            <person name="Zafar N."/>
            <person name="Zhou L."/>
            <person name="Kuske C.R."/>
        </authorList>
    </citation>
    <scope>NUCLEOTIDE SEQUENCE [LARGE SCALE GENOMIC DNA]</scope>
    <source>
        <strain evidence="7 8">Ellin345</strain>
    </source>
</reference>
<sequence>MKESSIIRLKSRVLRGRGVYSLADQVLVSGSNFAASVVLVRGLGLTEFGKFSVAFVILLYANALEMSLINSPMLTLAPAMEEGEKRRFVEGMMALQVSTSALLFVVFGLGAGIIHFLTGYLSVASAVALAGAAGTFQFQDWVRRYYFLANKSKLAIASDFISYFIQFVIFVLLWKTGRLTLFSTFVTMFATSLAGGLMAPFTDGLRPAFDRLGEVWNRSRHLARDLFVANQMRWAGLQGVFLVGTYIVGAAAAGGLRATQNFAGPVNVALSSLENFVPIRITEELKHHGVLRAHRYMRIAIIGGTLFFSALFLPIVVFGRPILRFTYGAALVEFYWPMVLQLACLVIQISANMWYQLFRGMQDSRAILRGNAAFALVSLLTIYSFGKLWGVTGIVLSSLAGQSSIVVYYVFHWTRHRQQIIARYPSPTPTAEVFDVQGSLSEVVSVDGA</sequence>
<dbReference type="PANTHER" id="PTHR30250:SF11">
    <property type="entry name" value="O-ANTIGEN TRANSPORTER-RELATED"/>
    <property type="match status" value="1"/>
</dbReference>